<comment type="caution">
    <text evidence="3">The sequence shown here is derived from an EMBL/GenBank/DDBJ whole genome shotgun (WGS) entry which is preliminary data.</text>
</comment>
<dbReference type="SUPFAM" id="SSF56112">
    <property type="entry name" value="Protein kinase-like (PK-like)"/>
    <property type="match status" value="1"/>
</dbReference>
<dbReference type="PROSITE" id="PS50011">
    <property type="entry name" value="PROTEIN_KINASE_DOM"/>
    <property type="match status" value="1"/>
</dbReference>
<dbReference type="Gene3D" id="1.10.510.10">
    <property type="entry name" value="Transferase(Phosphotransferase) domain 1"/>
    <property type="match status" value="1"/>
</dbReference>
<keyword evidence="4" id="KW-1185">Reference proteome</keyword>
<dbReference type="CDD" id="cd00180">
    <property type="entry name" value="PKc"/>
    <property type="match status" value="1"/>
</dbReference>
<feature type="region of interest" description="Disordered" evidence="1">
    <location>
        <begin position="189"/>
        <end position="211"/>
    </location>
</feature>
<dbReference type="PANTHER" id="PTHR33112">
    <property type="entry name" value="DOMAIN PROTEIN, PUTATIVE-RELATED"/>
    <property type="match status" value="1"/>
</dbReference>
<proteinExistence type="predicted"/>
<dbReference type="Pfam" id="PF06985">
    <property type="entry name" value="HET"/>
    <property type="match status" value="1"/>
</dbReference>
<sequence length="959" mass="108387">MGSIMRPFNRGNSDDLLELQDDISASRVQSQYDGLKQFVPESILPRYITKERVTRCLGKRLSPSLVKFIVNDAKVVFATVLHNDNLYVAIKKLTKSTTEGAPDPRTAWNLEVNALNEARKLNNKHLINRIAAYTRCDEYYLIFEWADGGSLGDFWKSNPKPTLTRQLVKDVLEQLHGLAQALRALHKYPKSGSSANTDLEPDHNGVSENWRHGDLKPDNILRFKNSKSKDGDQEATHLGTLQIADLGLAKRHLVNTANRVEATSQRYGTLRYEPPEALTVLSSPRSRLYDMWSMGCIMLEFLIWLLYGYEGLKSFNEEAIGNPNWETSFYKVSESRGGRIGEVNGIAQKWMRHIQQQDPECTGTKDTAIRDLLRLVQGELLIVKIPKKDEDGNGCRSNSPKICKVLEEMVRKGEEDPDYLFPGQAGRFFIRKRTLVFPTQAKEGIIEGRNLCEDLQIGLPTLPEAGSRTHFEVIRQWLDDCDNNHGDCLGNPLALPTRVIDVGKDLNSDTVCVRETRDMTDREIQSREGRYIALSHRWGDQGSNPRFCATPDNIAALRKGINVGHLPATFKDAVIVTRELGIRYLWIDSLCIIQGPHGDWNDQAKRMEDVFSSAYCVIAASCATGTGDGFLKPRPARECVRLTTHTGAQIYVCQAIDDFEDHVIKGELNKRGWVLQERALAHRTIHFTKEQTYWECGCGIRCETLTKMKNNKAAFLGDPEFPNLAINVSKGGKIRLYETLYKQYSRLALSVNEDRPLAIAGLEIRMVRALDANGGYGIFDGNHPGFESYFGRSLMWKRGSQVETMIKIAFNPARAISVPSWSWMAYEGGIDYIDPPFDEVDWERKNIKSPWVGPSSQQSSWHTGDRKGTKELQGVARDFLIGDKSEDEIVFDQGDKTDFDALKCVVIGRSKTAFDEAHKTHYVLVIEKRHGKDWERAGVGRLLGKHIMFNKPGHDVRIH</sequence>
<reference evidence="3 4" key="1">
    <citation type="submission" date="2024-02" db="EMBL/GenBank/DDBJ databases">
        <title>De novo assembly and annotation of 12 fungi associated with fruit tree decline syndrome in Ontario, Canada.</title>
        <authorList>
            <person name="Sulman M."/>
            <person name="Ellouze W."/>
            <person name="Ilyukhin E."/>
        </authorList>
    </citation>
    <scope>NUCLEOTIDE SEQUENCE [LARGE SCALE GENOMIC DNA]</scope>
    <source>
        <strain evidence="3 4">M1-105</strain>
    </source>
</reference>
<dbReference type="InterPro" id="IPR011009">
    <property type="entry name" value="Kinase-like_dom_sf"/>
</dbReference>
<evidence type="ECO:0000313" key="3">
    <source>
        <dbReference type="EMBL" id="KAL1625949.1"/>
    </source>
</evidence>
<feature type="compositionally biased region" description="Basic and acidic residues" evidence="1">
    <location>
        <begin position="200"/>
        <end position="211"/>
    </location>
</feature>
<evidence type="ECO:0000256" key="1">
    <source>
        <dbReference type="SAM" id="MobiDB-lite"/>
    </source>
</evidence>
<dbReference type="InterPro" id="IPR000719">
    <property type="entry name" value="Prot_kinase_dom"/>
</dbReference>
<dbReference type="PANTHER" id="PTHR33112:SF10">
    <property type="entry name" value="TOL"/>
    <property type="match status" value="1"/>
</dbReference>
<dbReference type="SMART" id="SM00220">
    <property type="entry name" value="S_TKc"/>
    <property type="match status" value="1"/>
</dbReference>
<feature type="region of interest" description="Disordered" evidence="1">
    <location>
        <begin position="848"/>
        <end position="868"/>
    </location>
</feature>
<protein>
    <recommendedName>
        <fullName evidence="2">Protein kinase domain-containing protein</fullName>
    </recommendedName>
</protein>
<accession>A0ABR3SNZ0</accession>
<dbReference type="EMBL" id="JAJVDC020000088">
    <property type="protein sequence ID" value="KAL1625949.1"/>
    <property type="molecule type" value="Genomic_DNA"/>
</dbReference>
<evidence type="ECO:0000259" key="2">
    <source>
        <dbReference type="PROSITE" id="PS50011"/>
    </source>
</evidence>
<feature type="domain" description="Protein kinase" evidence="2">
    <location>
        <begin position="66"/>
        <end position="375"/>
    </location>
</feature>
<name>A0ABR3SNZ0_9PEZI</name>
<evidence type="ECO:0000313" key="4">
    <source>
        <dbReference type="Proteomes" id="UP001521116"/>
    </source>
</evidence>
<dbReference type="Proteomes" id="UP001521116">
    <property type="component" value="Unassembled WGS sequence"/>
</dbReference>
<gene>
    <name evidence="3" type="ORF">SLS56_007096</name>
</gene>
<dbReference type="Pfam" id="PF00069">
    <property type="entry name" value="Pkinase"/>
    <property type="match status" value="1"/>
</dbReference>
<organism evidence="3 4">
    <name type="scientific">Neofusicoccum ribis</name>
    <dbReference type="NCBI Taxonomy" id="45134"/>
    <lineage>
        <taxon>Eukaryota</taxon>
        <taxon>Fungi</taxon>
        <taxon>Dikarya</taxon>
        <taxon>Ascomycota</taxon>
        <taxon>Pezizomycotina</taxon>
        <taxon>Dothideomycetes</taxon>
        <taxon>Dothideomycetes incertae sedis</taxon>
        <taxon>Botryosphaeriales</taxon>
        <taxon>Botryosphaeriaceae</taxon>
        <taxon>Neofusicoccum</taxon>
    </lineage>
</organism>
<dbReference type="InterPro" id="IPR010730">
    <property type="entry name" value="HET"/>
</dbReference>